<dbReference type="InterPro" id="IPR020807">
    <property type="entry name" value="PKS_DH"/>
</dbReference>
<evidence type="ECO:0000256" key="1">
    <source>
        <dbReference type="ARBA" id="ARBA00022450"/>
    </source>
</evidence>
<dbReference type="Pfam" id="PF22621">
    <property type="entry name" value="CurL-like_PKS_C"/>
    <property type="match status" value="1"/>
</dbReference>
<dbReference type="InterPro" id="IPR036736">
    <property type="entry name" value="ACP-like_sf"/>
</dbReference>
<evidence type="ECO:0000256" key="2">
    <source>
        <dbReference type="ARBA" id="ARBA00022553"/>
    </source>
</evidence>
<dbReference type="PROSITE" id="PS00012">
    <property type="entry name" value="PHOSPHOPANTETHEINE"/>
    <property type="match status" value="1"/>
</dbReference>
<feature type="domain" description="PKS/mFAS DH" evidence="9">
    <location>
        <begin position="1608"/>
        <end position="1883"/>
    </location>
</feature>
<feature type="active site" description="Proton donor; for dehydratase activity" evidence="5">
    <location>
        <position position="1806"/>
    </location>
</feature>
<dbReference type="InterPro" id="IPR049552">
    <property type="entry name" value="PKS_DH_N"/>
</dbReference>
<dbReference type="SMART" id="SM00825">
    <property type="entry name" value="PKS_KS"/>
    <property type="match status" value="1"/>
</dbReference>
<dbReference type="InterPro" id="IPR057326">
    <property type="entry name" value="KR_dom"/>
</dbReference>
<dbReference type="PANTHER" id="PTHR43775:SF51">
    <property type="entry name" value="INACTIVE PHENOLPHTHIOCEROL SYNTHESIS POLYKETIDE SYNTHASE TYPE I PKS1-RELATED"/>
    <property type="match status" value="1"/>
</dbReference>
<dbReference type="SUPFAM" id="SSF55048">
    <property type="entry name" value="Probable ACP-binding domain of malonyl-CoA ACP transacylase"/>
    <property type="match status" value="2"/>
</dbReference>
<dbReference type="SMART" id="SM01294">
    <property type="entry name" value="PKS_PP_betabranch"/>
    <property type="match status" value="1"/>
</dbReference>
<dbReference type="InterPro" id="IPR013968">
    <property type="entry name" value="PKS_KR"/>
</dbReference>
<feature type="active site" description="Proton acceptor; for dehydratase activity" evidence="5">
    <location>
        <position position="1640"/>
    </location>
</feature>
<dbReference type="PROSITE" id="PS00606">
    <property type="entry name" value="KS3_1"/>
    <property type="match status" value="1"/>
</dbReference>
<dbReference type="InterPro" id="IPR014030">
    <property type="entry name" value="Ketoacyl_synth_N"/>
</dbReference>
<dbReference type="InterPro" id="IPR006162">
    <property type="entry name" value="Ppantetheine_attach_site"/>
</dbReference>
<accession>A0ABZ2MAP3</accession>
<dbReference type="PROSITE" id="PS52019">
    <property type="entry name" value="PKS_MFAS_DH"/>
    <property type="match status" value="1"/>
</dbReference>
<dbReference type="PROSITE" id="PS01162">
    <property type="entry name" value="QOR_ZETA_CRYSTAL"/>
    <property type="match status" value="1"/>
</dbReference>
<dbReference type="Pfam" id="PF00698">
    <property type="entry name" value="Acyl_transf_1"/>
    <property type="match status" value="2"/>
</dbReference>
<dbReference type="SUPFAM" id="SSF47336">
    <property type="entry name" value="ACP-like"/>
    <property type="match status" value="2"/>
</dbReference>
<evidence type="ECO:0000313" key="10">
    <source>
        <dbReference type="EMBL" id="WXB19581.1"/>
    </source>
</evidence>
<feature type="region of interest" description="N-terminal hotdog fold" evidence="5">
    <location>
        <begin position="1608"/>
        <end position="1732"/>
    </location>
</feature>
<dbReference type="InterPro" id="IPR042104">
    <property type="entry name" value="PKS_dehydratase_sf"/>
</dbReference>
<dbReference type="InterPro" id="IPR055123">
    <property type="entry name" value="SpnB-like_Rossmann"/>
</dbReference>
<dbReference type="InterPro" id="IPR013154">
    <property type="entry name" value="ADH-like_N"/>
</dbReference>
<dbReference type="PROSITE" id="PS50075">
    <property type="entry name" value="CARRIER"/>
    <property type="match status" value="1"/>
</dbReference>
<dbReference type="SUPFAM" id="SSF52151">
    <property type="entry name" value="FabD/lysophospholipase-like"/>
    <property type="match status" value="2"/>
</dbReference>
<dbReference type="Pfam" id="PF02801">
    <property type="entry name" value="Ketoacyl-synt_C"/>
    <property type="match status" value="1"/>
</dbReference>
<dbReference type="InterPro" id="IPR001227">
    <property type="entry name" value="Ac_transferase_dom_sf"/>
</dbReference>
<dbReference type="Pfam" id="PF21089">
    <property type="entry name" value="PKS_DH_N"/>
    <property type="match status" value="1"/>
</dbReference>
<dbReference type="Pfam" id="PF22953">
    <property type="entry name" value="SpnB_Rossmann"/>
    <property type="match status" value="1"/>
</dbReference>
<dbReference type="SMART" id="SM00822">
    <property type="entry name" value="PKS_KR"/>
    <property type="match status" value="1"/>
</dbReference>
<dbReference type="Gene3D" id="3.40.50.720">
    <property type="entry name" value="NAD(P)-binding Rossmann-like Domain"/>
    <property type="match status" value="1"/>
</dbReference>
<dbReference type="SMART" id="SM00823">
    <property type="entry name" value="PKS_PP"/>
    <property type="match status" value="2"/>
</dbReference>
<dbReference type="CDD" id="cd05195">
    <property type="entry name" value="enoyl_red"/>
    <property type="match status" value="1"/>
</dbReference>
<dbReference type="InterPro" id="IPR011032">
    <property type="entry name" value="GroES-like_sf"/>
</dbReference>
<dbReference type="InterPro" id="IPR020841">
    <property type="entry name" value="PKS_Beta-ketoAc_synthase_dom"/>
</dbReference>
<reference evidence="10 11" key="1">
    <citation type="submission" date="2021-12" db="EMBL/GenBank/DDBJ databases">
        <title>Discovery of the Pendulisporaceae a myxobacterial family with distinct sporulation behavior and unique specialized metabolism.</title>
        <authorList>
            <person name="Garcia R."/>
            <person name="Popoff A."/>
            <person name="Bader C.D."/>
            <person name="Loehr J."/>
            <person name="Walesch S."/>
            <person name="Walt C."/>
            <person name="Boldt J."/>
            <person name="Bunk B."/>
            <person name="Haeckl F.J.F.P.J."/>
            <person name="Gunesch A.P."/>
            <person name="Birkelbach J."/>
            <person name="Nuebel U."/>
            <person name="Pietschmann T."/>
            <person name="Bach T."/>
            <person name="Mueller R."/>
        </authorList>
    </citation>
    <scope>NUCLEOTIDE SEQUENCE [LARGE SCALE GENOMIC DNA]</scope>
    <source>
        <strain evidence="10 11">MSr11954</strain>
    </source>
</reference>
<dbReference type="InterPro" id="IPR036291">
    <property type="entry name" value="NAD(P)-bd_dom_sf"/>
</dbReference>
<name>A0ABZ2MAP3_9BACT</name>
<protein>
    <submittedName>
        <fullName evidence="10">SDR family NAD(P)-dependent oxidoreductase</fullName>
    </submittedName>
</protein>
<dbReference type="InterPro" id="IPR020806">
    <property type="entry name" value="PKS_PP-bd"/>
</dbReference>
<dbReference type="InterPro" id="IPR050091">
    <property type="entry name" value="PKS_NRPS_Biosynth_Enz"/>
</dbReference>
<evidence type="ECO:0000259" key="9">
    <source>
        <dbReference type="PROSITE" id="PS52019"/>
    </source>
</evidence>
<dbReference type="SMART" id="SM00829">
    <property type="entry name" value="PKS_ER"/>
    <property type="match status" value="1"/>
</dbReference>
<evidence type="ECO:0000313" key="11">
    <source>
        <dbReference type="Proteomes" id="UP001370348"/>
    </source>
</evidence>
<dbReference type="EMBL" id="CP089984">
    <property type="protein sequence ID" value="WXB19581.1"/>
    <property type="molecule type" value="Genomic_DNA"/>
</dbReference>
<dbReference type="SUPFAM" id="SSF51735">
    <property type="entry name" value="NAD(P)-binding Rossmann-fold domains"/>
    <property type="match status" value="3"/>
</dbReference>
<dbReference type="Gene3D" id="3.10.129.110">
    <property type="entry name" value="Polyketide synthase dehydratase"/>
    <property type="match status" value="1"/>
</dbReference>
<sequence length="2866" mass="305070">MRAASKVASFDRELVDNLFSFMRPDGLTITEETETHYDSLERHWAWQIRSETFYSEIPFGQRQQFDTELRAAISELGDDRGIPYTRRSFHVRYRHRDRAFSAPPSWWADGRKDERPTFLWTVAAETDRELRAGAAELAADLENGREKPAQDLCAVVHGKGDARRYRAAVVAKDAAALVSGLGKIAGKRVPPLGAFGVVKRRPVIAFMFSGQGGDLTGAGRALFEKCATFRGGIEACARHADAWLSAPLVDLMFREGGPSVPDSAENQIILFALQYALANTWRSWGVHPHVVVGHSLGEYAAACVAGVFSLSDALQLVAARGRAMREYAIPGSMHAVHASAERIRPVLDGHGGRIVVSAFNAPGSVVLSGDPNELAVVSSELGAVGIRTRPMRAPHAFHSPHMLPAAPPLRRVCEAVAYSAPQIAFVSTLHGGREVEAFDAEYWVREMLEPVQFMDAVDALARRGVSAYVEIGPESTLSKLVAQCLGDAPSVCIPSLDREDDPPTAADAQGGDSGSWSRLLAGLGALHAQGVAIAWERFAPDVSHRIVRPSADLRGGSSQSQAGEAADPGSNPAHDESGASTWLRQLTAVAAGERLRVARRLVFAEVEELLGLSAQGAARGTSKASKIDADRTGLMELGLRSVQMVALARKLSDRLEQRVSETIAFSYPSADRLARFVLDALALEWVDDTVVKKRDRSRGGLAGSRASDEPEPIAIVGVGCRLPGGVVDLNGFWSLLDAGRETAQPIPPERAAMGGWPDAEKARPAEARASLLGEVADFDASFFGISPREAQRIDPTYRLLLEVCWEALENASIVPATLVGSETGLFMGIGPSEYEAVRPQAAAPNDVDAYSGLGTAPSVAVGRISYVLGLRGPSFAMDTACSSSLVAIHLACRSLRGGECDLAIAGGASLILAPGTSTWLASTNALADDGRCKTFSADADGYGRGEGCAVVVLKTLRRARADGDRVLAWIRGSAINHDGASGGLTVPSGSSQEALVRRALEDAGCTPSSVAYVEAHGTGTPLGDPIEVEALNAVYGRGRAATEPLLLGSVKTNIGHLEYAAGVAGLLKTVVALQRGRIPAHLHAHALNPRIAWDDVPLAVVREPASWPAWNVPRRAGVSSFGLSGTNAHVILEQASGGDPAEAPRSTAEEPESLPVLLSAKTQDALRAQAGRLRAHLKAHPDLDLVDLAHSLATTRSHFEHRAAVVAHDRAILIDALAALAKGEPSKSSVVGRGDGDGKVVFAFPGQGTHWRGMAASLLASSPVFREQIEACERAFAPYVDWSLQGVLTSPEGTPSLDRLANLPPVLFAVMAALAALWRSMGVEPDAVVGHSQGEIAAAYVAGALSLEDAAKIVTLRSRALTKLSGKASMMTVELGVREVEGYIAPFGDRLAIGAINSPRATLVAGEPGAIDELLAKLADEGVYAQRARGDHASHCAQVEELEEELVSAMAGITPRACHVPFYSSVAGARIEGTELDAGYWYRNMRWTVRFQDVTERLFADGHRFFIELSPHRALTLPLHETIENVGGTPVVVGSLNRGDGRLARILLNLAELHTRGLRVDWSAFFRPWKPRRIELPTYAFQRERFWLDAPRARHADVASAGLAPADHPLLGAAVALADSDGFLFTGRLSLAEHPWLAGHQVWGTVIVPGTAFVELGLMAAHRVGLDRIDELTLETPLALPDHGAVLVQLSVGALDEAGRRSFTLHARPEEAPEDAWSRHARGTLSADRGASERHDLRAWPPPGAAALPLEGLYDRLARAGIGYGAEFRGLEAIYERAGELFADVVLPANLAREAGRFALHPALFDAALHALVAETVHDAADVRLPFVWNGVSVHAASATLLRVHLVRSPEGAISLTLADAAGELVAHVEALTTRPLSREQWRDALGAPADALLHVGWTEAGGPSDASPSREVRHEATAARPERWAFVGPDALAAMAAPLQDAGTLEHHPDLASLRDALREDATWPDVVVAPFVAGSAADPRAAAHEATERALALLQAWLADERLGACRLIVLTRGAALAPSDPNVSDLVHAPLWGLVRAAQTENPHHAIFLVDIDGTEASARALPTVFDAGENQVALRRGALLVPRLGPARAKDALGLPATPAWRLDVTTKGTLESLAFVPHPEAMAPLSAGQVRVSVRAAGLNFRDVLDALGMYPGDPKPLGGEGAGVVLEVGPEVTRVSPGDRVMGLLPAAFGPIAVTDHRLLVRVPAGWSYREAAAVPVVFLTAYYALVDLARLGPGERLLVHAAAGGVGMAATQIARHLGAEVFGTASPGKWGTLRGSGFDEGRIASSRSLDFEAHFLRVTGGRGFDVVLDSLAREFVDASLRLLPRGGRFIEMGKTDIRVPETVAADHPGVTYRAFDLFEAGPERTQEMLVELVRLFEAGVLRPPPITAWDVRHAPEAFRTLARAHHVGKLVVTVPRALDPAGTVLVTGGTGTLGGLLARHLVQRHGAKHLLLVSRQGPAAPSAETLARELEGLGARVTVTACDVADREALRALVASIPTAHPLTAVVHAAGVLDDGIVGALTPERLHAVLRVKIDAALHLHELTQGLDLSAFILFSSIAGVVGSPGQANYAAASAFLDALAHHRRAQGLPALSLDWGYWADRSGLTAHLKGADLQRMARDGLRPLASLEALALFDAALGRPDPTLVAARFDVAALGKQDRAALAPIFRSMVRANHAIGARPLASNERTPSSLAHRLLPMSPEDRERTLLDLVRAEVANVLGITPPSSIATHRPLQELGLDSLMAVELRNRFAALTGLRLQATLLFDHPTPRGLTELLAKKLVPHDAEPRVAILEELDRFERSLLATTADDALRAKVGQRLRALLATWSAPADNGHMDFDAASDEELFARFDKGFAEVKP</sequence>
<dbReference type="InterPro" id="IPR049900">
    <property type="entry name" value="PKS_mFAS_DH"/>
</dbReference>
<dbReference type="InterPro" id="IPR018201">
    <property type="entry name" value="Ketoacyl_synth_AS"/>
</dbReference>
<dbReference type="PANTHER" id="PTHR43775">
    <property type="entry name" value="FATTY ACID SYNTHASE"/>
    <property type="match status" value="1"/>
</dbReference>
<keyword evidence="1" id="KW-0596">Phosphopantetheine</keyword>
<dbReference type="Pfam" id="PF08240">
    <property type="entry name" value="ADH_N"/>
    <property type="match status" value="1"/>
</dbReference>
<proteinExistence type="predicted"/>
<dbReference type="SMART" id="SM00826">
    <property type="entry name" value="PKS_DH"/>
    <property type="match status" value="1"/>
</dbReference>
<evidence type="ECO:0000256" key="4">
    <source>
        <dbReference type="ARBA" id="ARBA00023268"/>
    </source>
</evidence>
<organism evidence="10 11">
    <name type="scientific">Pendulispora albinea</name>
    <dbReference type="NCBI Taxonomy" id="2741071"/>
    <lineage>
        <taxon>Bacteria</taxon>
        <taxon>Pseudomonadati</taxon>
        <taxon>Myxococcota</taxon>
        <taxon>Myxococcia</taxon>
        <taxon>Myxococcales</taxon>
        <taxon>Sorangiineae</taxon>
        <taxon>Pendulisporaceae</taxon>
        <taxon>Pendulispora</taxon>
    </lineage>
</organism>
<dbReference type="Pfam" id="PF08659">
    <property type="entry name" value="KR"/>
    <property type="match status" value="1"/>
</dbReference>
<dbReference type="Gene3D" id="3.40.366.10">
    <property type="entry name" value="Malonyl-Coenzyme A Acyl Carrier Protein, domain 2"/>
    <property type="match status" value="2"/>
</dbReference>
<dbReference type="SMART" id="SM00827">
    <property type="entry name" value="PKS_AT"/>
    <property type="match status" value="2"/>
</dbReference>
<dbReference type="Gene3D" id="3.40.50.11460">
    <property type="match status" value="1"/>
</dbReference>
<dbReference type="CDD" id="cd00833">
    <property type="entry name" value="PKS"/>
    <property type="match status" value="1"/>
</dbReference>
<dbReference type="InterPro" id="IPR020843">
    <property type="entry name" value="ER"/>
</dbReference>
<feature type="domain" description="Carrier" evidence="7">
    <location>
        <begin position="2713"/>
        <end position="2788"/>
    </location>
</feature>
<dbReference type="InterPro" id="IPR016039">
    <property type="entry name" value="Thiolase-like"/>
</dbReference>
<dbReference type="Gene3D" id="3.90.180.10">
    <property type="entry name" value="Medium-chain alcohol dehydrogenases, catalytic domain"/>
    <property type="match status" value="1"/>
</dbReference>
<dbReference type="InterPro" id="IPR016036">
    <property type="entry name" value="Malonyl_transacylase_ACP-bd"/>
</dbReference>
<feature type="region of interest" description="Disordered" evidence="6">
    <location>
        <begin position="551"/>
        <end position="577"/>
    </location>
</feature>
<dbReference type="Proteomes" id="UP001370348">
    <property type="component" value="Chromosome"/>
</dbReference>
<dbReference type="InterPro" id="IPR014031">
    <property type="entry name" value="Ketoacyl_synth_C"/>
</dbReference>
<dbReference type="InterPro" id="IPR049551">
    <property type="entry name" value="PKS_DH_C"/>
</dbReference>
<keyword evidence="4" id="KW-0511">Multifunctional enzyme</keyword>
<keyword evidence="2" id="KW-0597">Phosphoprotein</keyword>
<feature type="domain" description="Ketosynthase family 3 (KS3)" evidence="8">
    <location>
        <begin position="710"/>
        <end position="1134"/>
    </location>
</feature>
<dbReference type="Gene3D" id="3.30.70.3290">
    <property type="match status" value="2"/>
</dbReference>
<feature type="region of interest" description="C-terminal hotdog fold" evidence="5">
    <location>
        <begin position="1745"/>
        <end position="1883"/>
    </location>
</feature>
<dbReference type="Gene3D" id="3.40.47.10">
    <property type="match status" value="1"/>
</dbReference>
<dbReference type="SUPFAM" id="SSF53901">
    <property type="entry name" value="Thiolase-like"/>
    <property type="match status" value="1"/>
</dbReference>
<dbReference type="Gene3D" id="1.10.1200.10">
    <property type="entry name" value="ACP-like"/>
    <property type="match status" value="2"/>
</dbReference>
<dbReference type="CDD" id="cd08956">
    <property type="entry name" value="KR_3_FAS_SDR_x"/>
    <property type="match status" value="1"/>
</dbReference>
<evidence type="ECO:0000256" key="3">
    <source>
        <dbReference type="ARBA" id="ARBA00022679"/>
    </source>
</evidence>
<evidence type="ECO:0000256" key="5">
    <source>
        <dbReference type="PROSITE-ProRule" id="PRU01363"/>
    </source>
</evidence>
<gene>
    <name evidence="10" type="ORF">LZC94_20435</name>
</gene>
<dbReference type="InterPro" id="IPR014043">
    <property type="entry name" value="Acyl_transferase_dom"/>
</dbReference>
<keyword evidence="11" id="KW-1185">Reference proteome</keyword>
<keyword evidence="3" id="KW-0808">Transferase</keyword>
<dbReference type="InterPro" id="IPR016035">
    <property type="entry name" value="Acyl_Trfase/lysoPLipase"/>
</dbReference>
<dbReference type="Pfam" id="PF00109">
    <property type="entry name" value="ketoacyl-synt"/>
    <property type="match status" value="1"/>
</dbReference>
<evidence type="ECO:0000259" key="8">
    <source>
        <dbReference type="PROSITE" id="PS52004"/>
    </source>
</evidence>
<dbReference type="Pfam" id="PF13602">
    <property type="entry name" value="ADH_zinc_N_2"/>
    <property type="match status" value="1"/>
</dbReference>
<dbReference type="InterPro" id="IPR009081">
    <property type="entry name" value="PP-bd_ACP"/>
</dbReference>
<dbReference type="PROSITE" id="PS52004">
    <property type="entry name" value="KS3_2"/>
    <property type="match status" value="1"/>
</dbReference>
<dbReference type="RefSeq" id="WP_394829827.1">
    <property type="nucleotide sequence ID" value="NZ_CP089984.1"/>
</dbReference>
<dbReference type="InterPro" id="IPR002364">
    <property type="entry name" value="Quin_OxRdtase/zeta-crystal_CS"/>
</dbReference>
<dbReference type="Pfam" id="PF14765">
    <property type="entry name" value="PS-DH"/>
    <property type="match status" value="1"/>
</dbReference>
<dbReference type="Pfam" id="PF00550">
    <property type="entry name" value="PP-binding"/>
    <property type="match status" value="1"/>
</dbReference>
<evidence type="ECO:0000259" key="7">
    <source>
        <dbReference type="PROSITE" id="PS50075"/>
    </source>
</evidence>
<evidence type="ECO:0000256" key="6">
    <source>
        <dbReference type="SAM" id="MobiDB-lite"/>
    </source>
</evidence>
<dbReference type="SUPFAM" id="SSF50129">
    <property type="entry name" value="GroES-like"/>
    <property type="match status" value="1"/>
</dbReference>